<evidence type="ECO:0000313" key="1">
    <source>
        <dbReference type="EMBL" id="KAF5175152.1"/>
    </source>
</evidence>
<name>A0A7J6USA9_THATH</name>
<reference evidence="1 2" key="1">
    <citation type="submission" date="2020-06" db="EMBL/GenBank/DDBJ databases">
        <title>Transcriptomic and genomic resources for Thalictrum thalictroides and T. hernandezii: Facilitating candidate gene discovery in an emerging model plant lineage.</title>
        <authorList>
            <person name="Arias T."/>
            <person name="Riano-Pachon D.M."/>
            <person name="Di Stilio V.S."/>
        </authorList>
    </citation>
    <scope>NUCLEOTIDE SEQUENCE [LARGE SCALE GENOMIC DNA]</scope>
    <source>
        <strain evidence="2">cv. WT478/WT964</strain>
        <tissue evidence="1">Leaves</tissue>
    </source>
</reference>
<dbReference type="EMBL" id="JABWDY010044415">
    <property type="protein sequence ID" value="KAF5175152.1"/>
    <property type="molecule type" value="Genomic_DNA"/>
</dbReference>
<protein>
    <submittedName>
        <fullName evidence="1">Uncharacterized protein</fullName>
    </submittedName>
</protein>
<dbReference type="Proteomes" id="UP000554482">
    <property type="component" value="Unassembled WGS sequence"/>
</dbReference>
<sequence length="73" mass="8050">MYEFMTQTQTTIELFSRAICDLSPSGDILKSGVHESNGSCRNNVEEALCCLIHSGLDEGNTLDAQISRFHSNI</sequence>
<organism evidence="1 2">
    <name type="scientific">Thalictrum thalictroides</name>
    <name type="common">Rue-anemone</name>
    <name type="synonym">Anemone thalictroides</name>
    <dbReference type="NCBI Taxonomy" id="46969"/>
    <lineage>
        <taxon>Eukaryota</taxon>
        <taxon>Viridiplantae</taxon>
        <taxon>Streptophyta</taxon>
        <taxon>Embryophyta</taxon>
        <taxon>Tracheophyta</taxon>
        <taxon>Spermatophyta</taxon>
        <taxon>Magnoliopsida</taxon>
        <taxon>Ranunculales</taxon>
        <taxon>Ranunculaceae</taxon>
        <taxon>Thalictroideae</taxon>
        <taxon>Thalictrum</taxon>
    </lineage>
</organism>
<evidence type="ECO:0000313" key="2">
    <source>
        <dbReference type="Proteomes" id="UP000554482"/>
    </source>
</evidence>
<accession>A0A7J6USA9</accession>
<gene>
    <name evidence="1" type="ORF">FRX31_035262</name>
</gene>
<keyword evidence="2" id="KW-1185">Reference proteome</keyword>
<dbReference type="AlphaFoldDB" id="A0A7J6USA9"/>
<comment type="caution">
    <text evidence="1">The sequence shown here is derived from an EMBL/GenBank/DDBJ whole genome shotgun (WGS) entry which is preliminary data.</text>
</comment>
<proteinExistence type="predicted"/>